<dbReference type="EMBL" id="AJTJ01000007">
    <property type="protein sequence ID" value="EIJ28172.1"/>
    <property type="molecule type" value="Genomic_DNA"/>
</dbReference>
<reference evidence="1 2" key="1">
    <citation type="journal article" date="2013" name="Genome Announc.">
        <title>Draft Genome Sequences of Two Pairs of Human Intestinal Bifidobacterium longum subsp. longum Strains, 44B and 1-6B and 35B and 2-2B, Consecutively Isolated from Two Children after a 5-Year Time Period.</title>
        <authorList>
            <person name="Shkoporov A.N."/>
            <person name="Efimov B.A."/>
            <person name="Khokhlova E.V."/>
            <person name="Chaplin A.V."/>
            <person name="Kafarskaya L.I."/>
            <person name="Durkin A.S."/>
            <person name="McCorrison J."/>
            <person name="Torralba M."/>
            <person name="Gillis M."/>
            <person name="Sutton G."/>
            <person name="Weibel D.B."/>
            <person name="Nelson K.E."/>
            <person name="Smeianov V.V."/>
        </authorList>
    </citation>
    <scope>NUCLEOTIDE SEQUENCE [LARGE SCALE GENOMIC DNA]</scope>
    <source>
        <strain evidence="1 2">2-2B</strain>
    </source>
</reference>
<comment type="caution">
    <text evidence="1">The sequence shown here is derived from an EMBL/GenBank/DDBJ whole genome shotgun (WGS) entry which is preliminary data.</text>
</comment>
<dbReference type="AlphaFoldDB" id="A0AAV3FNN9"/>
<name>A0AAV3FNN9_BIFLL</name>
<evidence type="ECO:0000313" key="2">
    <source>
        <dbReference type="Proteomes" id="UP000005929"/>
    </source>
</evidence>
<sequence>MAVFIEPPELAYKQWGNEPDITWRLDVIAGTMATQAPALELVMRAIDLMAEHELNIQAARPVTLSLSGAGDLAAYQLTLNPLEII</sequence>
<organism evidence="1 2">
    <name type="scientific">Bifidobacterium longum subsp. longum 2-2B</name>
    <dbReference type="NCBI Taxonomy" id="1161745"/>
    <lineage>
        <taxon>Bacteria</taxon>
        <taxon>Bacillati</taxon>
        <taxon>Actinomycetota</taxon>
        <taxon>Actinomycetes</taxon>
        <taxon>Bifidobacteriales</taxon>
        <taxon>Bifidobacteriaceae</taxon>
        <taxon>Bifidobacterium</taxon>
    </lineage>
</organism>
<protein>
    <submittedName>
        <fullName evidence="1">Uncharacterized protein</fullName>
    </submittedName>
</protein>
<gene>
    <name evidence="1" type="ORF">HMPREF1315_0511</name>
</gene>
<dbReference type="Proteomes" id="UP000005929">
    <property type="component" value="Unassembled WGS sequence"/>
</dbReference>
<accession>A0AAV3FNN9</accession>
<evidence type="ECO:0000313" key="1">
    <source>
        <dbReference type="EMBL" id="EIJ28172.1"/>
    </source>
</evidence>
<proteinExistence type="predicted"/>